<evidence type="ECO:0000313" key="11">
    <source>
        <dbReference type="Proteomes" id="UP000054549"/>
    </source>
</evidence>
<dbReference type="EMBL" id="KN818317">
    <property type="protein sequence ID" value="KIL59368.1"/>
    <property type="molecule type" value="Genomic_DNA"/>
</dbReference>
<dbReference type="GO" id="GO:0045047">
    <property type="term" value="P:protein targeting to ER"/>
    <property type="evidence" value="ECO:0007669"/>
    <property type="project" value="TreeGrafter"/>
</dbReference>
<evidence type="ECO:0000313" key="10">
    <source>
        <dbReference type="EMBL" id="KIL59368.1"/>
    </source>
</evidence>
<evidence type="ECO:0000256" key="2">
    <source>
        <dbReference type="ARBA" id="ARBA00005245"/>
    </source>
</evidence>
<comment type="similarity">
    <text evidence="2">Belongs to the SPCS1 family.</text>
</comment>
<evidence type="ECO:0000256" key="4">
    <source>
        <dbReference type="ARBA" id="ARBA00022692"/>
    </source>
</evidence>
<evidence type="ECO:0000256" key="1">
    <source>
        <dbReference type="ARBA" id="ARBA00004477"/>
    </source>
</evidence>
<organism evidence="10 11">
    <name type="scientific">Amanita muscaria (strain Koide BX008)</name>
    <dbReference type="NCBI Taxonomy" id="946122"/>
    <lineage>
        <taxon>Eukaryota</taxon>
        <taxon>Fungi</taxon>
        <taxon>Dikarya</taxon>
        <taxon>Basidiomycota</taxon>
        <taxon>Agaricomycotina</taxon>
        <taxon>Agaricomycetes</taxon>
        <taxon>Agaricomycetidae</taxon>
        <taxon>Agaricales</taxon>
        <taxon>Pluteineae</taxon>
        <taxon>Amanitaceae</taxon>
        <taxon>Amanita</taxon>
    </lineage>
</organism>
<dbReference type="PANTHER" id="PTHR13202:SF0">
    <property type="entry name" value="SIGNAL PEPTIDASE COMPLEX SUBUNIT 1"/>
    <property type="match status" value="1"/>
</dbReference>
<dbReference type="GO" id="GO:0005787">
    <property type="term" value="C:signal peptidase complex"/>
    <property type="evidence" value="ECO:0007669"/>
    <property type="project" value="InterPro"/>
</dbReference>
<keyword evidence="11" id="KW-1185">Reference proteome</keyword>
<keyword evidence="6 9" id="KW-1133">Transmembrane helix</keyword>
<evidence type="ECO:0000256" key="9">
    <source>
        <dbReference type="SAM" id="Phobius"/>
    </source>
</evidence>
<keyword evidence="4 9" id="KW-0812">Transmembrane</keyword>
<dbReference type="GO" id="GO:0006465">
    <property type="term" value="P:signal peptide processing"/>
    <property type="evidence" value="ECO:0007669"/>
    <property type="project" value="InterPro"/>
</dbReference>
<dbReference type="HOGENOM" id="CLU_134505_2_0_1"/>
<accession>A0A0C2WSP2</accession>
<evidence type="ECO:0000256" key="3">
    <source>
        <dbReference type="ARBA" id="ARBA00017059"/>
    </source>
</evidence>
<reference evidence="10 11" key="1">
    <citation type="submission" date="2014-04" db="EMBL/GenBank/DDBJ databases">
        <title>Evolutionary Origins and Diversification of the Mycorrhizal Mutualists.</title>
        <authorList>
            <consortium name="DOE Joint Genome Institute"/>
            <consortium name="Mycorrhizal Genomics Consortium"/>
            <person name="Kohler A."/>
            <person name="Kuo A."/>
            <person name="Nagy L.G."/>
            <person name="Floudas D."/>
            <person name="Copeland A."/>
            <person name="Barry K.W."/>
            <person name="Cichocki N."/>
            <person name="Veneault-Fourrey C."/>
            <person name="LaButti K."/>
            <person name="Lindquist E.A."/>
            <person name="Lipzen A."/>
            <person name="Lundell T."/>
            <person name="Morin E."/>
            <person name="Murat C."/>
            <person name="Riley R."/>
            <person name="Ohm R."/>
            <person name="Sun H."/>
            <person name="Tunlid A."/>
            <person name="Henrissat B."/>
            <person name="Grigoriev I.V."/>
            <person name="Hibbett D.S."/>
            <person name="Martin F."/>
        </authorList>
    </citation>
    <scope>NUCLEOTIDE SEQUENCE [LARGE SCALE GENOMIC DNA]</scope>
    <source>
        <strain evidence="10 11">Koide BX008</strain>
    </source>
</reference>
<dbReference type="OrthoDB" id="263893at2759"/>
<evidence type="ECO:0000256" key="8">
    <source>
        <dbReference type="ARBA" id="ARBA00045204"/>
    </source>
</evidence>
<comment type="subcellular location">
    <subcellularLocation>
        <location evidence="1">Endoplasmic reticulum membrane</location>
        <topology evidence="1">Multi-pass membrane protein</topology>
    </subcellularLocation>
</comment>
<evidence type="ECO:0000256" key="6">
    <source>
        <dbReference type="ARBA" id="ARBA00022989"/>
    </source>
</evidence>
<dbReference type="AlphaFoldDB" id="A0A0C2WSP2"/>
<dbReference type="InterPro" id="IPR009542">
    <property type="entry name" value="Spc1/SPCS1"/>
</dbReference>
<proteinExistence type="inferred from homology"/>
<evidence type="ECO:0000256" key="7">
    <source>
        <dbReference type="ARBA" id="ARBA00023136"/>
    </source>
</evidence>
<dbReference type="PANTHER" id="PTHR13202">
    <property type="entry name" value="MICROSOMAL SIGNAL PEPTIDASE 12 KDA SUBUNIT"/>
    <property type="match status" value="1"/>
</dbReference>
<gene>
    <name evidence="10" type="ORF">M378DRAFT_169438</name>
</gene>
<keyword evidence="7 9" id="KW-0472">Membrane</keyword>
<name>A0A0C2WSP2_AMAMK</name>
<dbReference type="FunCoup" id="A0A0C2WSP2">
    <property type="interactions" value="69"/>
</dbReference>
<comment type="function">
    <text evidence="8">Component of the signal peptidase complex (SPC) which catalyzes the cleavage of N-terminal signal sequences from nascent proteins as they are translocated into the lumen of the endoplasmic reticulum. Dispensable for SPC enzymatic activity.</text>
</comment>
<dbReference type="STRING" id="946122.A0A0C2WSP2"/>
<feature type="transmembrane region" description="Helical" evidence="9">
    <location>
        <begin position="50"/>
        <end position="68"/>
    </location>
</feature>
<sequence>MASNLQELLDGKIDFIGQQLVENLVHYVLVIATTMSFVAGFATQSLRVTFGILGTSTLLLALVVVPPWPMFRQHQVEWLGGGGGGGKENDRK</sequence>
<dbReference type="Proteomes" id="UP000054549">
    <property type="component" value="Unassembled WGS sequence"/>
</dbReference>
<protein>
    <recommendedName>
        <fullName evidence="3">Signal peptidase complex subunit 1</fullName>
    </recommendedName>
</protein>
<dbReference type="InParanoid" id="A0A0C2WSP2"/>
<dbReference type="Pfam" id="PF06645">
    <property type="entry name" value="SPC12"/>
    <property type="match status" value="1"/>
</dbReference>
<feature type="transmembrane region" description="Helical" evidence="9">
    <location>
        <begin position="24"/>
        <end position="43"/>
    </location>
</feature>
<keyword evidence="5" id="KW-0256">Endoplasmic reticulum</keyword>
<evidence type="ECO:0000256" key="5">
    <source>
        <dbReference type="ARBA" id="ARBA00022824"/>
    </source>
</evidence>